<keyword evidence="3" id="KW-1185">Reference proteome</keyword>
<name>A0AAV7M6R2_PLEWA</name>
<dbReference type="AlphaFoldDB" id="A0AAV7M6R2"/>
<organism evidence="2 3">
    <name type="scientific">Pleurodeles waltl</name>
    <name type="common">Iberian ribbed newt</name>
    <dbReference type="NCBI Taxonomy" id="8319"/>
    <lineage>
        <taxon>Eukaryota</taxon>
        <taxon>Metazoa</taxon>
        <taxon>Chordata</taxon>
        <taxon>Craniata</taxon>
        <taxon>Vertebrata</taxon>
        <taxon>Euteleostomi</taxon>
        <taxon>Amphibia</taxon>
        <taxon>Batrachia</taxon>
        <taxon>Caudata</taxon>
        <taxon>Salamandroidea</taxon>
        <taxon>Salamandridae</taxon>
        <taxon>Pleurodelinae</taxon>
        <taxon>Pleurodeles</taxon>
    </lineage>
</organism>
<evidence type="ECO:0000256" key="1">
    <source>
        <dbReference type="SAM" id="MobiDB-lite"/>
    </source>
</evidence>
<evidence type="ECO:0000313" key="3">
    <source>
        <dbReference type="Proteomes" id="UP001066276"/>
    </source>
</evidence>
<dbReference type="Proteomes" id="UP001066276">
    <property type="component" value="Chromosome 10"/>
</dbReference>
<feature type="region of interest" description="Disordered" evidence="1">
    <location>
        <begin position="1"/>
        <end position="37"/>
    </location>
</feature>
<dbReference type="EMBL" id="JANPWB010000014">
    <property type="protein sequence ID" value="KAJ1098485.1"/>
    <property type="molecule type" value="Genomic_DNA"/>
</dbReference>
<reference evidence="2" key="1">
    <citation type="journal article" date="2022" name="bioRxiv">
        <title>Sequencing and chromosome-scale assembly of the giantPleurodeles waltlgenome.</title>
        <authorList>
            <person name="Brown T."/>
            <person name="Elewa A."/>
            <person name="Iarovenko S."/>
            <person name="Subramanian E."/>
            <person name="Araus A.J."/>
            <person name="Petzold A."/>
            <person name="Susuki M."/>
            <person name="Suzuki K.-i.T."/>
            <person name="Hayashi T."/>
            <person name="Toyoda A."/>
            <person name="Oliveira C."/>
            <person name="Osipova E."/>
            <person name="Leigh N.D."/>
            <person name="Simon A."/>
            <person name="Yun M.H."/>
        </authorList>
    </citation>
    <scope>NUCLEOTIDE SEQUENCE</scope>
    <source>
        <strain evidence="2">20211129_DDA</strain>
        <tissue evidence="2">Liver</tissue>
    </source>
</reference>
<gene>
    <name evidence="2" type="ORF">NDU88_003596</name>
</gene>
<proteinExistence type="predicted"/>
<evidence type="ECO:0000313" key="2">
    <source>
        <dbReference type="EMBL" id="KAJ1098485.1"/>
    </source>
</evidence>
<comment type="caution">
    <text evidence="2">The sequence shown here is derived from an EMBL/GenBank/DDBJ whole genome shotgun (WGS) entry which is preliminary data.</text>
</comment>
<sequence>MSRRIRLTPTLGLIEGQARGPAPRSPERARCSTAAPAPPVRPASSFLAWDARPPRRFVWALVFTAQGPGSSCFLVLRRVIGGSYFAARARLIPSHIPGLSPRLAAPPRSPGPSRPKCGVRHFFRRFSHAAQRAPPITARCSCL</sequence>
<protein>
    <submittedName>
        <fullName evidence="2">Uncharacterized protein</fullName>
    </submittedName>
</protein>
<accession>A0AAV7M6R2</accession>